<evidence type="ECO:0000256" key="2">
    <source>
        <dbReference type="ARBA" id="ARBA00007363"/>
    </source>
</evidence>
<dbReference type="GO" id="GO:0016020">
    <property type="term" value="C:membrane"/>
    <property type="evidence" value="ECO:0007669"/>
    <property type="project" value="UniProtKB-SubCell"/>
</dbReference>
<evidence type="ECO:0000313" key="8">
    <source>
        <dbReference type="Proteomes" id="UP000561178"/>
    </source>
</evidence>
<keyword evidence="3 6" id="KW-0812">Transmembrane</keyword>
<name>A0A7K9VRJ4_9PASS</name>
<comment type="subcellular location">
    <subcellularLocation>
        <location evidence="1">Membrane</location>
        <topology evidence="1">Single-pass membrane protein</topology>
    </subcellularLocation>
</comment>
<accession>A0A7K9VRJ4</accession>
<dbReference type="GO" id="GO:0051402">
    <property type="term" value="P:neuron apoptotic process"/>
    <property type="evidence" value="ECO:0007669"/>
    <property type="project" value="TreeGrafter"/>
</dbReference>
<comment type="similarity">
    <text evidence="2">Belongs to the UPF0389 family.</text>
</comment>
<evidence type="ECO:0000256" key="6">
    <source>
        <dbReference type="SAM" id="Phobius"/>
    </source>
</evidence>
<gene>
    <name evidence="7" type="primary">Fam162b_0</name>
    <name evidence="7" type="ORF">RHIDAH_R12772</name>
</gene>
<comment type="caution">
    <text evidence="7">The sequence shown here is derived from an EMBL/GenBank/DDBJ whole genome shotgun (WGS) entry which is preliminary data.</text>
</comment>
<evidence type="ECO:0000313" key="7">
    <source>
        <dbReference type="EMBL" id="NXI75173.1"/>
    </source>
</evidence>
<protein>
    <submittedName>
        <fullName evidence="7">F162B protein</fullName>
    </submittedName>
</protein>
<dbReference type="EMBL" id="VXAC01000019">
    <property type="protein sequence ID" value="NXI75173.1"/>
    <property type="molecule type" value="Genomic_DNA"/>
</dbReference>
<dbReference type="InterPro" id="IPR009432">
    <property type="entry name" value="DUF1075"/>
</dbReference>
<dbReference type="PANTHER" id="PTHR13674:SF6">
    <property type="entry name" value="PROTEIN FAM162B"/>
    <property type="match status" value="1"/>
</dbReference>
<keyword evidence="4 6" id="KW-1133">Transmembrane helix</keyword>
<proteinExistence type="inferred from homology"/>
<feature type="non-terminal residue" evidence="7">
    <location>
        <position position="1"/>
    </location>
</feature>
<feature type="non-terminal residue" evidence="7">
    <location>
        <position position="83"/>
    </location>
</feature>
<sequence>SPLLFTKSLTGKEAFRNERRPTDFDEKVLVWSRHLKKEDILRHISSEVVDTARNIVRIKVCYIRIALTVLSCVTMIVTGKEVS</sequence>
<keyword evidence="5 6" id="KW-0472">Membrane</keyword>
<reference evidence="7 8" key="1">
    <citation type="submission" date="2019-09" db="EMBL/GenBank/DDBJ databases">
        <title>Bird 10,000 Genomes (B10K) Project - Family phase.</title>
        <authorList>
            <person name="Zhang G."/>
        </authorList>
    </citation>
    <scope>NUCLEOTIDE SEQUENCE [LARGE SCALE GENOMIC DNA]</scope>
    <source>
        <strain evidence="7">B10K-DU-001-49</strain>
        <tissue evidence="7">Muscle</tissue>
    </source>
</reference>
<evidence type="ECO:0000256" key="3">
    <source>
        <dbReference type="ARBA" id="ARBA00022692"/>
    </source>
</evidence>
<evidence type="ECO:0000256" key="5">
    <source>
        <dbReference type="ARBA" id="ARBA00023136"/>
    </source>
</evidence>
<dbReference type="GO" id="GO:0005739">
    <property type="term" value="C:mitochondrion"/>
    <property type="evidence" value="ECO:0007669"/>
    <property type="project" value="TreeGrafter"/>
</dbReference>
<dbReference type="AlphaFoldDB" id="A0A7K9VRJ4"/>
<dbReference type="Proteomes" id="UP000561178">
    <property type="component" value="Unassembled WGS sequence"/>
</dbReference>
<organism evidence="7 8">
    <name type="scientific">Rhipidura dahli</name>
    <dbReference type="NCBI Taxonomy" id="667186"/>
    <lineage>
        <taxon>Eukaryota</taxon>
        <taxon>Metazoa</taxon>
        <taxon>Chordata</taxon>
        <taxon>Craniata</taxon>
        <taxon>Vertebrata</taxon>
        <taxon>Euteleostomi</taxon>
        <taxon>Archelosauria</taxon>
        <taxon>Archosauria</taxon>
        <taxon>Dinosauria</taxon>
        <taxon>Saurischia</taxon>
        <taxon>Theropoda</taxon>
        <taxon>Coelurosauria</taxon>
        <taxon>Aves</taxon>
        <taxon>Neognathae</taxon>
        <taxon>Neoaves</taxon>
        <taxon>Telluraves</taxon>
        <taxon>Australaves</taxon>
        <taxon>Passeriformes</taxon>
        <taxon>Rhipiduridae</taxon>
        <taxon>Rhipidura</taxon>
    </lineage>
</organism>
<dbReference type="GO" id="GO:0090200">
    <property type="term" value="P:positive regulation of release of cytochrome c from mitochondria"/>
    <property type="evidence" value="ECO:0007669"/>
    <property type="project" value="TreeGrafter"/>
</dbReference>
<dbReference type="PANTHER" id="PTHR13674">
    <property type="entry name" value="GROWTH AND TRANSFORMATION-DEPENDENT PROTEIN"/>
    <property type="match status" value="1"/>
</dbReference>
<feature type="transmembrane region" description="Helical" evidence="6">
    <location>
        <begin position="61"/>
        <end position="79"/>
    </location>
</feature>
<dbReference type="GO" id="GO:0071456">
    <property type="term" value="P:cellular response to hypoxia"/>
    <property type="evidence" value="ECO:0007669"/>
    <property type="project" value="TreeGrafter"/>
</dbReference>
<dbReference type="Pfam" id="PF06388">
    <property type="entry name" value="DUF1075"/>
    <property type="match status" value="1"/>
</dbReference>
<evidence type="ECO:0000256" key="1">
    <source>
        <dbReference type="ARBA" id="ARBA00004167"/>
    </source>
</evidence>
<evidence type="ECO:0000256" key="4">
    <source>
        <dbReference type="ARBA" id="ARBA00022989"/>
    </source>
</evidence>
<keyword evidence="8" id="KW-1185">Reference proteome</keyword>